<name>C0W5S3_9ACTO</name>
<gene>
    <name evidence="1" type="ORF">HMPREF0058_1217</name>
</gene>
<evidence type="ECO:0000313" key="2">
    <source>
        <dbReference type="Proteomes" id="UP000004778"/>
    </source>
</evidence>
<proteinExistence type="predicted"/>
<dbReference type="HOGENOM" id="CLU_3057682_0_0_11"/>
<comment type="caution">
    <text evidence="1">The sequence shown here is derived from an EMBL/GenBank/DDBJ whole genome shotgun (WGS) entry which is preliminary data.</text>
</comment>
<evidence type="ECO:0000313" key="1">
    <source>
        <dbReference type="EMBL" id="EEH65919.1"/>
    </source>
</evidence>
<reference evidence="1 2" key="1">
    <citation type="submission" date="2009-01" db="EMBL/GenBank/DDBJ databases">
        <authorList>
            <person name="Qin X."/>
            <person name="Bachman B."/>
            <person name="Battles P."/>
            <person name="Bell A."/>
            <person name="Bess C."/>
            <person name="Bickham C."/>
            <person name="Chaboub L."/>
            <person name="Chen D."/>
            <person name="Coyle M."/>
            <person name="Deiros D.R."/>
            <person name="Dinh H."/>
            <person name="Forbes L."/>
            <person name="Fowler G."/>
            <person name="Francisco L."/>
            <person name="Fu Q."/>
            <person name="Gubbala S."/>
            <person name="Hale W."/>
            <person name="Han Y."/>
            <person name="Hemphill L."/>
            <person name="Highlander S.K."/>
            <person name="Hirani K."/>
            <person name="Hogues M."/>
            <person name="Jackson L."/>
            <person name="Jakkamsetti A."/>
            <person name="Javaid M."/>
            <person name="Jiang H."/>
            <person name="Korchina V."/>
            <person name="Kovar C."/>
            <person name="Lara F."/>
            <person name="Lee S."/>
            <person name="Mata R."/>
            <person name="Mathew T."/>
            <person name="Moen C."/>
            <person name="Morales K."/>
            <person name="Munidasa M."/>
            <person name="Nazareth L."/>
            <person name="Ngo R."/>
            <person name="Nguyen L."/>
            <person name="Okwuonu G."/>
            <person name="Ongeri F."/>
            <person name="Patil S."/>
            <person name="Petrosino J."/>
            <person name="Pham C."/>
            <person name="Pham P."/>
            <person name="Pu L.-L."/>
            <person name="Puazo M."/>
            <person name="Raj R."/>
            <person name="Reid J."/>
            <person name="Rouhana J."/>
            <person name="Saada N."/>
            <person name="Shang Y."/>
            <person name="Simmons D."/>
            <person name="Thornton R."/>
            <person name="Warren J."/>
            <person name="Weissenberger G."/>
            <person name="Zhang J."/>
            <person name="Zhang L."/>
            <person name="Zhou C."/>
            <person name="Zhu D."/>
            <person name="Muzny D."/>
            <person name="Worley K."/>
            <person name="Gibbs R."/>
        </authorList>
    </citation>
    <scope>NUCLEOTIDE SEQUENCE [LARGE SCALE GENOMIC DNA]</scope>
    <source>
        <strain evidence="1 2">DSM 15434</strain>
    </source>
</reference>
<protein>
    <submittedName>
        <fullName evidence="1">Uncharacterized protein</fullName>
    </submittedName>
</protein>
<dbReference type="EMBL" id="ACFH01000095">
    <property type="protein sequence ID" value="EEH65919.1"/>
    <property type="molecule type" value="Genomic_DNA"/>
</dbReference>
<dbReference type="AlphaFoldDB" id="C0W5S3"/>
<sequence>MGRQYQAFQIVIPALTAEIPAATQEETVPASAMSMTLSASARSHARQSAGEVA</sequence>
<keyword evidence="2" id="KW-1185">Reference proteome</keyword>
<organism evidence="1 2">
    <name type="scientific">Actinomyces urogenitalis DSM 15434</name>
    <dbReference type="NCBI Taxonomy" id="525246"/>
    <lineage>
        <taxon>Bacteria</taxon>
        <taxon>Bacillati</taxon>
        <taxon>Actinomycetota</taxon>
        <taxon>Actinomycetes</taxon>
        <taxon>Actinomycetales</taxon>
        <taxon>Actinomycetaceae</taxon>
        <taxon>Actinomyces</taxon>
    </lineage>
</organism>
<accession>C0W5S3</accession>
<dbReference type="Proteomes" id="UP000004778">
    <property type="component" value="Unassembled WGS sequence"/>
</dbReference>